<reference evidence="3 4" key="1">
    <citation type="submission" date="2019-01" db="EMBL/GenBank/DDBJ databases">
        <title>Sequencing the genomes of 1000 actinobacteria strains.</title>
        <authorList>
            <person name="Klenk H.-P."/>
        </authorList>
    </citation>
    <scope>NUCLEOTIDE SEQUENCE [LARGE SCALE GENOMIC DNA]</scope>
    <source>
        <strain evidence="3 4">DSM 43925</strain>
    </source>
</reference>
<feature type="transmembrane region" description="Helical" evidence="1">
    <location>
        <begin position="36"/>
        <end position="54"/>
    </location>
</feature>
<organism evidence="3 4">
    <name type="scientific">Nonomuraea polychroma</name>
    <dbReference type="NCBI Taxonomy" id="46176"/>
    <lineage>
        <taxon>Bacteria</taxon>
        <taxon>Bacillati</taxon>
        <taxon>Actinomycetota</taxon>
        <taxon>Actinomycetes</taxon>
        <taxon>Streptosporangiales</taxon>
        <taxon>Streptosporangiaceae</taxon>
        <taxon>Nonomuraea</taxon>
    </lineage>
</organism>
<dbReference type="AlphaFoldDB" id="A0A438M3A7"/>
<dbReference type="InterPro" id="IPR057169">
    <property type="entry name" value="DUF7847"/>
</dbReference>
<dbReference type="OrthoDB" id="121140at2"/>
<evidence type="ECO:0000313" key="4">
    <source>
        <dbReference type="Proteomes" id="UP000284824"/>
    </source>
</evidence>
<feature type="transmembrane region" description="Helical" evidence="1">
    <location>
        <begin position="174"/>
        <end position="195"/>
    </location>
</feature>
<evidence type="ECO:0000259" key="2">
    <source>
        <dbReference type="Pfam" id="PF25231"/>
    </source>
</evidence>
<name>A0A438M3A7_9ACTN</name>
<feature type="transmembrane region" description="Helical" evidence="1">
    <location>
        <begin position="215"/>
        <end position="248"/>
    </location>
</feature>
<feature type="transmembrane region" description="Helical" evidence="1">
    <location>
        <begin position="127"/>
        <end position="154"/>
    </location>
</feature>
<dbReference type="Proteomes" id="UP000284824">
    <property type="component" value="Unassembled WGS sequence"/>
</dbReference>
<accession>A0A438M3A7</accession>
<dbReference type="Pfam" id="PF25231">
    <property type="entry name" value="DUF7847"/>
    <property type="match status" value="1"/>
</dbReference>
<gene>
    <name evidence="3" type="ORF">EDD27_2677</name>
</gene>
<keyword evidence="1" id="KW-1133">Transmembrane helix</keyword>
<feature type="transmembrane region" description="Helical" evidence="1">
    <location>
        <begin position="74"/>
        <end position="106"/>
    </location>
</feature>
<comment type="caution">
    <text evidence="3">The sequence shown here is derived from an EMBL/GenBank/DDBJ whole genome shotgun (WGS) entry which is preliminary data.</text>
</comment>
<dbReference type="RefSeq" id="WP_127932686.1">
    <property type="nucleotide sequence ID" value="NZ_SAUN01000001.1"/>
</dbReference>
<sequence>MTNVPAGQPIVPIRPLSLPDIWTGAFRLLGRHPRPFFGSALVIGVSADLVLWAWDRLAGVTLEAPGTGPAQLAQASVLSLLLSAAVGLLAFALAEAVQAVLVVQAITGEPVRLRSALGLLRRRVRPVIGVAAALFTGPQMVMLLLAVAIAVIMWRAELMTAVLLSGGMSAALTALLPLYLLLMLFLVFAPVTAALEPVGTGGALRRSFVLAGRHLLRVVGVLVIALVTYALLGVAVSLPLMVVSVALAAASMRTGSAALATAAEAWTWVVDAVVAAMGAWFVAAVVLLYLDLRIRYEGLGTELWRRWTAHEQEAAGSEDR</sequence>
<keyword evidence="1" id="KW-0472">Membrane</keyword>
<evidence type="ECO:0000313" key="3">
    <source>
        <dbReference type="EMBL" id="RVX40275.1"/>
    </source>
</evidence>
<protein>
    <recommendedName>
        <fullName evidence="2">DUF7847 domain-containing protein</fullName>
    </recommendedName>
</protein>
<keyword evidence="1" id="KW-0812">Transmembrane</keyword>
<keyword evidence="4" id="KW-1185">Reference proteome</keyword>
<evidence type="ECO:0000256" key="1">
    <source>
        <dbReference type="SAM" id="Phobius"/>
    </source>
</evidence>
<proteinExistence type="predicted"/>
<dbReference type="EMBL" id="SAUN01000001">
    <property type="protein sequence ID" value="RVX40275.1"/>
    <property type="molecule type" value="Genomic_DNA"/>
</dbReference>
<feature type="transmembrane region" description="Helical" evidence="1">
    <location>
        <begin position="268"/>
        <end position="290"/>
    </location>
</feature>
<feature type="domain" description="DUF7847" evidence="2">
    <location>
        <begin position="26"/>
        <end position="284"/>
    </location>
</feature>